<gene>
    <name evidence="1" type="ORF">SAMN06296416_1172</name>
</gene>
<dbReference type="EMBL" id="OCND01000017">
    <property type="protein sequence ID" value="SOD57764.1"/>
    <property type="molecule type" value="Genomic_DNA"/>
</dbReference>
<dbReference type="Proteomes" id="UP000219374">
    <property type="component" value="Unassembled WGS sequence"/>
</dbReference>
<name>A0A286DGQ3_9GAMM</name>
<proteinExistence type="predicted"/>
<keyword evidence="2" id="KW-1185">Reference proteome</keyword>
<sequence length="79" mass="9090">MTEYRHPVLTRGPYQVVALTTDEVFDSHEVTGYLVVNASGAKLRRELTLEDARAWMEELIREESLQPVARPPRPRRMGP</sequence>
<dbReference type="AlphaFoldDB" id="A0A286DGQ3"/>
<reference evidence="1 2" key="1">
    <citation type="submission" date="2017-09" db="EMBL/GenBank/DDBJ databases">
        <authorList>
            <person name="Ehlers B."/>
            <person name="Leendertz F.H."/>
        </authorList>
    </citation>
    <scope>NUCLEOTIDE SEQUENCE [LARGE SCALE GENOMIC DNA]</scope>
    <source>
        <strain evidence="1 2">CGMCC 1.10978</strain>
    </source>
</reference>
<evidence type="ECO:0000313" key="2">
    <source>
        <dbReference type="Proteomes" id="UP000219374"/>
    </source>
</evidence>
<protein>
    <submittedName>
        <fullName evidence="1">Uncharacterized protein</fullName>
    </submittedName>
</protein>
<accession>A0A286DGQ3</accession>
<organism evidence="1 2">
    <name type="scientific">Pseudoxanthomonas wuyuanensis</name>
    <dbReference type="NCBI Taxonomy" id="1073196"/>
    <lineage>
        <taxon>Bacteria</taxon>
        <taxon>Pseudomonadati</taxon>
        <taxon>Pseudomonadota</taxon>
        <taxon>Gammaproteobacteria</taxon>
        <taxon>Lysobacterales</taxon>
        <taxon>Lysobacteraceae</taxon>
        <taxon>Pseudoxanthomonas</taxon>
    </lineage>
</organism>
<evidence type="ECO:0000313" key="1">
    <source>
        <dbReference type="EMBL" id="SOD57764.1"/>
    </source>
</evidence>